<gene>
    <name evidence="1" type="ORF">EAH89_13540</name>
</gene>
<organism evidence="1 2">
    <name type="scientific">Muricoccus nepalensis</name>
    <dbReference type="NCBI Taxonomy" id="1854500"/>
    <lineage>
        <taxon>Bacteria</taxon>
        <taxon>Pseudomonadati</taxon>
        <taxon>Pseudomonadota</taxon>
        <taxon>Alphaproteobacteria</taxon>
        <taxon>Acetobacterales</taxon>
        <taxon>Roseomonadaceae</taxon>
        <taxon>Muricoccus</taxon>
    </lineage>
</organism>
<proteinExistence type="predicted"/>
<name>A0A502G4Q5_9PROT</name>
<evidence type="ECO:0000313" key="1">
    <source>
        <dbReference type="EMBL" id="TPG55953.1"/>
    </source>
</evidence>
<keyword evidence="2" id="KW-1185">Reference proteome</keyword>
<dbReference type="AlphaFoldDB" id="A0A502G4Q5"/>
<dbReference type="Proteomes" id="UP000317078">
    <property type="component" value="Unassembled WGS sequence"/>
</dbReference>
<sequence>MATQQQVEVLGLVTEMAIIMRNREERDRQLQADLAATKERLEAATADFGRRLSLAEARGAINAAMGAAAPPSPAQPSVPQTATPIAVRASSPAAPAANDGVRRRYRVQAASPGLAMLSEVDRTGETGSQLQVAVGDDVPGYGKITAIAQQGSSWVVRAERGSIQ</sequence>
<protein>
    <submittedName>
        <fullName evidence="1">Uncharacterized protein</fullName>
    </submittedName>
</protein>
<evidence type="ECO:0000313" key="2">
    <source>
        <dbReference type="Proteomes" id="UP000317078"/>
    </source>
</evidence>
<comment type="caution">
    <text evidence="1">The sequence shown here is derived from an EMBL/GenBank/DDBJ whole genome shotgun (WGS) entry which is preliminary data.</text>
</comment>
<dbReference type="OrthoDB" id="7283919at2"/>
<reference evidence="1 2" key="1">
    <citation type="journal article" date="2019" name="Environ. Microbiol.">
        <title>Species interactions and distinct microbial communities in high Arctic permafrost affected cryosols are associated with the CH4 and CO2 gas fluxes.</title>
        <authorList>
            <person name="Altshuler I."/>
            <person name="Hamel J."/>
            <person name="Turney S."/>
            <person name="Magnuson E."/>
            <person name="Levesque R."/>
            <person name="Greer C."/>
            <person name="Whyte L.G."/>
        </authorList>
    </citation>
    <scope>NUCLEOTIDE SEQUENCE [LARGE SCALE GENOMIC DNA]</scope>
    <source>
        <strain evidence="1 2">S9.3B</strain>
    </source>
</reference>
<dbReference type="EMBL" id="RCZP01000011">
    <property type="protein sequence ID" value="TPG55953.1"/>
    <property type="molecule type" value="Genomic_DNA"/>
</dbReference>
<accession>A0A502G4Q5</accession>